<proteinExistence type="predicted"/>
<name>A0ABY7DCK9_MYAAR</name>
<feature type="region of interest" description="Disordered" evidence="1">
    <location>
        <begin position="437"/>
        <end position="483"/>
    </location>
</feature>
<dbReference type="Proteomes" id="UP001164746">
    <property type="component" value="Chromosome 1"/>
</dbReference>
<feature type="compositionally biased region" description="Basic and acidic residues" evidence="1">
    <location>
        <begin position="465"/>
        <end position="476"/>
    </location>
</feature>
<protein>
    <submittedName>
        <fullName evidence="3">AVL9-like protein</fullName>
    </submittedName>
</protein>
<organism evidence="3 4">
    <name type="scientific">Mya arenaria</name>
    <name type="common">Soft-shell clam</name>
    <dbReference type="NCBI Taxonomy" id="6604"/>
    <lineage>
        <taxon>Eukaryota</taxon>
        <taxon>Metazoa</taxon>
        <taxon>Spiralia</taxon>
        <taxon>Lophotrochozoa</taxon>
        <taxon>Mollusca</taxon>
        <taxon>Bivalvia</taxon>
        <taxon>Autobranchia</taxon>
        <taxon>Heteroconchia</taxon>
        <taxon>Euheterodonta</taxon>
        <taxon>Imparidentia</taxon>
        <taxon>Neoheterodontei</taxon>
        <taxon>Myida</taxon>
        <taxon>Myoidea</taxon>
        <taxon>Myidae</taxon>
        <taxon>Mya</taxon>
    </lineage>
</organism>
<feature type="domain" description="AVL9/DENND6" evidence="2">
    <location>
        <begin position="537"/>
        <end position="665"/>
    </location>
</feature>
<evidence type="ECO:0000256" key="1">
    <source>
        <dbReference type="SAM" id="MobiDB-lite"/>
    </source>
</evidence>
<feature type="region of interest" description="Disordered" evidence="1">
    <location>
        <begin position="506"/>
        <end position="535"/>
    </location>
</feature>
<keyword evidence="4" id="KW-1185">Reference proteome</keyword>
<feature type="compositionally biased region" description="Polar residues" evidence="1">
    <location>
        <begin position="454"/>
        <end position="464"/>
    </location>
</feature>
<dbReference type="InterPro" id="IPR051731">
    <property type="entry name" value="DENND11/AVL9_GEFs"/>
</dbReference>
<reference evidence="3" key="1">
    <citation type="submission" date="2022-11" db="EMBL/GenBank/DDBJ databases">
        <title>Centuries of genome instability and evolution in soft-shell clam transmissible cancer (bioRxiv).</title>
        <authorList>
            <person name="Hart S.F.M."/>
            <person name="Yonemitsu M.A."/>
            <person name="Giersch R.M."/>
            <person name="Beal B.F."/>
            <person name="Arriagada G."/>
            <person name="Davis B.W."/>
            <person name="Ostrander E.A."/>
            <person name="Goff S.P."/>
            <person name="Metzger M.J."/>
        </authorList>
    </citation>
    <scope>NUCLEOTIDE SEQUENCE</scope>
    <source>
        <strain evidence="3">MELC-2E11</strain>
        <tissue evidence="3">Siphon/mantle</tissue>
    </source>
</reference>
<accession>A0ABY7DCK9</accession>
<feature type="region of interest" description="Disordered" evidence="1">
    <location>
        <begin position="206"/>
        <end position="233"/>
    </location>
</feature>
<gene>
    <name evidence="3" type="ORF">MAR_006570</name>
</gene>
<sequence>MERNILTLDTKSKDITTERKRKGNPFIPVYDFDRSLSVEVDYAFPPLIPGGAPLYGLIEAKLELITHAYFQELDFSQVSLLEETYNNLNASLTESLLDGGSQIGAHRYKARTRGDGLVHTVSLLDVGSQVPGRAWGCGLVLTESLLDGGSQNVGLAEDSDDFLEIRYSGDKSPELSVISGGDTFPAVEPSSPTMDRGLDRPNFTLKDNHSKESLTSLNHSSLTNNNSKVANTNNSDLKIHKAVKRRNSSEPSVSNSELGETLDYVDDYYTSDAKQRADTQFDKIGTEHANASDINESYSGDHQRIVLAEDSNLLTGVTSYEAVQKGKSIPKKGSVINIEEYSLEIAENHFGSLPKEILGQGQDGKEDVSSSLKQRSQTEESVEDLDSPESISKIDQEDCFSWEDDNLSLAINTDKGSLSLDESAGLASSFKDMPTLQRNLSEGSQGSGNGSSALDRTNSTGSQNEGKEVEEHREGQDQVGEGLSPGVKAAAIKSRLTNALSGLSLKQRLSRSKPGSRETSEPPSPVSSELPPLSQLHQDDMGFPLAVFTKGCVCYPYLSLQYFDLLSDVNIRGFLIGATNMLFRQKRHLTDVIIDVTDNKIEMHDRELQRHLVLTTADLRFADILVKAVTGSGDDGYFEGTEWEGNDEWLRAQFRLYLEALIATINTDDAKLLEDFGGSFVQCWKTTHNYRVLASTERPGLTGEQAGHPCQGNLSMADIKVRLAQWGINTGQILPVLLVFDMEDQQQYITSGIHRCKGGHYDIFILK</sequence>
<dbReference type="Pfam" id="PF09794">
    <property type="entry name" value="Avl9"/>
    <property type="match status" value="2"/>
</dbReference>
<dbReference type="PANTHER" id="PTHR31017">
    <property type="entry name" value="LATE SECRETORY PATHWAY PROTEIN AVL9-RELATED"/>
    <property type="match status" value="1"/>
</dbReference>
<feature type="region of interest" description="Disordered" evidence="1">
    <location>
        <begin position="358"/>
        <end position="392"/>
    </location>
</feature>
<feature type="compositionally biased region" description="Low complexity" evidence="1">
    <location>
        <begin position="213"/>
        <end position="233"/>
    </location>
</feature>
<evidence type="ECO:0000259" key="2">
    <source>
        <dbReference type="Pfam" id="PF09794"/>
    </source>
</evidence>
<evidence type="ECO:0000313" key="3">
    <source>
        <dbReference type="EMBL" id="WAQ94099.1"/>
    </source>
</evidence>
<dbReference type="PANTHER" id="PTHR31017:SF1">
    <property type="entry name" value="LATE SECRETORY PATHWAY PROTEIN AVL9 HOMOLOG"/>
    <property type="match status" value="1"/>
</dbReference>
<feature type="region of interest" description="Disordered" evidence="1">
    <location>
        <begin position="178"/>
        <end position="197"/>
    </location>
</feature>
<evidence type="ECO:0000313" key="4">
    <source>
        <dbReference type="Proteomes" id="UP001164746"/>
    </source>
</evidence>
<dbReference type="InterPro" id="IPR018307">
    <property type="entry name" value="ABL9/DENND6_dom"/>
</dbReference>
<feature type="domain" description="AVL9/DENND6" evidence="2">
    <location>
        <begin position="52"/>
        <end position="94"/>
    </location>
</feature>
<dbReference type="EMBL" id="CP111012">
    <property type="protein sequence ID" value="WAQ94099.1"/>
    <property type="molecule type" value="Genomic_DNA"/>
</dbReference>